<name>A0AAU8IZU0_9ACTN</name>
<evidence type="ECO:0000256" key="6">
    <source>
        <dbReference type="SAM" id="Phobius"/>
    </source>
</evidence>
<dbReference type="NCBIfam" id="TIGR01167">
    <property type="entry name" value="LPXTG_anchor"/>
    <property type="match status" value="1"/>
</dbReference>
<feature type="transmembrane region" description="Helical" evidence="6">
    <location>
        <begin position="198"/>
        <end position="218"/>
    </location>
</feature>
<dbReference type="PROSITE" id="PS50847">
    <property type="entry name" value="GRAM_POS_ANCHORING"/>
    <property type="match status" value="1"/>
</dbReference>
<evidence type="ECO:0000256" key="3">
    <source>
        <dbReference type="ARBA" id="ARBA00022729"/>
    </source>
</evidence>
<dbReference type="RefSeq" id="WP_353944981.1">
    <property type="nucleotide sequence ID" value="NZ_CP159534.1"/>
</dbReference>
<feature type="compositionally biased region" description="Pro residues" evidence="5">
    <location>
        <begin position="141"/>
        <end position="156"/>
    </location>
</feature>
<feature type="domain" description="Gram-positive cocci surface proteins LPxTG" evidence="8">
    <location>
        <begin position="188"/>
        <end position="226"/>
    </location>
</feature>
<dbReference type="EMBL" id="CP159534">
    <property type="protein sequence ID" value="XCJ73519.1"/>
    <property type="molecule type" value="Genomic_DNA"/>
</dbReference>
<feature type="region of interest" description="Disordered" evidence="5">
    <location>
        <begin position="124"/>
        <end position="193"/>
    </location>
</feature>
<dbReference type="AlphaFoldDB" id="A0AAU8IZU0"/>
<evidence type="ECO:0000259" key="8">
    <source>
        <dbReference type="PROSITE" id="PS50847"/>
    </source>
</evidence>
<accession>A0AAU8IZU0</accession>
<dbReference type="InterPro" id="IPR019931">
    <property type="entry name" value="LPXTG_anchor"/>
</dbReference>
<feature type="signal peptide" evidence="7">
    <location>
        <begin position="1"/>
        <end position="38"/>
    </location>
</feature>
<keyword evidence="6" id="KW-0472">Membrane</keyword>
<keyword evidence="1" id="KW-0134">Cell wall</keyword>
<gene>
    <name evidence="9" type="ORF">ABII15_27775</name>
</gene>
<keyword evidence="4" id="KW-0572">Peptidoglycan-anchor</keyword>
<feature type="compositionally biased region" description="Low complexity" evidence="5">
    <location>
        <begin position="157"/>
        <end position="183"/>
    </location>
</feature>
<dbReference type="NCBIfam" id="NF041528">
    <property type="entry name" value="strep_LAETG"/>
    <property type="match status" value="1"/>
</dbReference>
<keyword evidence="2" id="KW-0964">Secreted</keyword>
<sequence length="226" mass="21983">MSVPPSLSSRISGRAGRIAGVACAATVLAVGAAGTASACNISEFTAAASCTGDKGVITVTDKDSSGTPATVTVYLQSNGSEKEIGSQVVKGTGEGATITFEENWAPNATYRIHVKTDKYNVDEDIKGGVTTPATACATEKPTPPASTPPASSPAPSKPAESAKPSASTSTSAAPAPANSASPAGDSNLAETGASSNTGLFAGIAAALVVAGGGVVFALRKRGGAKA</sequence>
<evidence type="ECO:0000256" key="1">
    <source>
        <dbReference type="ARBA" id="ARBA00022512"/>
    </source>
</evidence>
<evidence type="ECO:0000256" key="4">
    <source>
        <dbReference type="ARBA" id="ARBA00023088"/>
    </source>
</evidence>
<feature type="chain" id="PRO_5043583007" evidence="7">
    <location>
        <begin position="39"/>
        <end position="226"/>
    </location>
</feature>
<keyword evidence="6" id="KW-0812">Transmembrane</keyword>
<keyword evidence="3 7" id="KW-0732">Signal</keyword>
<reference evidence="9" key="1">
    <citation type="submission" date="2024-06" db="EMBL/GenBank/DDBJ databases">
        <title>Streptomyces sp. strain HUAS MG91 genome sequences.</title>
        <authorList>
            <person name="Mo P."/>
        </authorList>
    </citation>
    <scope>NUCLEOTIDE SEQUENCE</scope>
    <source>
        <strain evidence="9">HUAS MG91</strain>
    </source>
</reference>
<organism evidence="9">
    <name type="scientific">Streptomyces tabacisoli</name>
    <dbReference type="NCBI Taxonomy" id="3156398"/>
    <lineage>
        <taxon>Bacteria</taxon>
        <taxon>Bacillati</taxon>
        <taxon>Actinomycetota</taxon>
        <taxon>Actinomycetes</taxon>
        <taxon>Kitasatosporales</taxon>
        <taxon>Streptomycetaceae</taxon>
        <taxon>Streptomyces</taxon>
    </lineage>
</organism>
<evidence type="ECO:0000313" key="9">
    <source>
        <dbReference type="EMBL" id="XCJ73519.1"/>
    </source>
</evidence>
<proteinExistence type="predicted"/>
<evidence type="ECO:0000256" key="7">
    <source>
        <dbReference type="SAM" id="SignalP"/>
    </source>
</evidence>
<evidence type="ECO:0000256" key="2">
    <source>
        <dbReference type="ARBA" id="ARBA00022525"/>
    </source>
</evidence>
<protein>
    <submittedName>
        <fullName evidence="9">LAETG motif-containing sortase-dependent surface protein</fullName>
    </submittedName>
</protein>
<evidence type="ECO:0000256" key="5">
    <source>
        <dbReference type="SAM" id="MobiDB-lite"/>
    </source>
</evidence>
<dbReference type="KEGG" id="stac:ABII15_27775"/>
<keyword evidence="6" id="KW-1133">Transmembrane helix</keyword>